<evidence type="ECO:0000256" key="2">
    <source>
        <dbReference type="SAM" id="Phobius"/>
    </source>
</evidence>
<dbReference type="EMBL" id="BAAAQN010000042">
    <property type="protein sequence ID" value="GAA2047233.1"/>
    <property type="molecule type" value="Genomic_DNA"/>
</dbReference>
<keyword evidence="2" id="KW-0472">Membrane</keyword>
<dbReference type="RefSeq" id="WP_344669050.1">
    <property type="nucleotide sequence ID" value="NZ_BAAAQN010000042.1"/>
</dbReference>
<keyword evidence="2" id="KW-1133">Transmembrane helix</keyword>
<reference evidence="4" key="1">
    <citation type="journal article" date="2019" name="Int. J. Syst. Evol. Microbiol.">
        <title>The Global Catalogue of Microorganisms (GCM) 10K type strain sequencing project: providing services to taxonomists for standard genome sequencing and annotation.</title>
        <authorList>
            <consortium name="The Broad Institute Genomics Platform"/>
            <consortium name="The Broad Institute Genome Sequencing Center for Infectious Disease"/>
            <person name="Wu L."/>
            <person name="Ma J."/>
        </authorList>
    </citation>
    <scope>NUCLEOTIDE SEQUENCE [LARGE SCALE GENOMIC DNA]</scope>
    <source>
        <strain evidence="4">JCM 16014</strain>
    </source>
</reference>
<organism evidence="3 4">
    <name type="scientific">Catenulispora yoronensis</name>
    <dbReference type="NCBI Taxonomy" id="450799"/>
    <lineage>
        <taxon>Bacteria</taxon>
        <taxon>Bacillati</taxon>
        <taxon>Actinomycetota</taxon>
        <taxon>Actinomycetes</taxon>
        <taxon>Catenulisporales</taxon>
        <taxon>Catenulisporaceae</taxon>
        <taxon>Catenulispora</taxon>
    </lineage>
</organism>
<keyword evidence="2" id="KW-0812">Transmembrane</keyword>
<sequence>MSAQDDVLAAFGEPRKPHVEVEAAEPAEAPEPPADEIVAEAVGESAGEADAAAANTDADDDAAAADAVAADAAADTDANGDTDAKADATAADAAADPSVAATEPVAAAEATVAAPASEPTSAPGQLYLDPSAFFTQLQAESTPKPKPKRWPRLLLRYASALVVAGAVGAGTAYAVTIPRRTDVPFLATPNDGRYVFPVIAKPAPPAGKLAPGDEKNAQQTHFGDLRRYLIAAPKGAVAVEEGWEKSSEFTDDILNAAIVGQLYDAGLQRIARRGWTAADGQHTVVELLQFPDHQAAYAVEKELAMGAPRKFGKAEDVVPTFTVPVLGDTTEEIAVRRFDTVDGLPGQMGRRAVFRNGDLLVVVTATAPVKVTDVAIDQVLTLQAEMLQ</sequence>
<proteinExistence type="predicted"/>
<feature type="region of interest" description="Disordered" evidence="1">
    <location>
        <begin position="1"/>
        <end position="102"/>
    </location>
</feature>
<evidence type="ECO:0000256" key="1">
    <source>
        <dbReference type="SAM" id="MobiDB-lite"/>
    </source>
</evidence>
<dbReference type="Proteomes" id="UP001500751">
    <property type="component" value="Unassembled WGS sequence"/>
</dbReference>
<evidence type="ECO:0000313" key="4">
    <source>
        <dbReference type="Proteomes" id="UP001500751"/>
    </source>
</evidence>
<keyword evidence="4" id="KW-1185">Reference proteome</keyword>
<gene>
    <name evidence="3" type="ORF">GCM10009839_60240</name>
</gene>
<protein>
    <submittedName>
        <fullName evidence="3">Uncharacterized protein</fullName>
    </submittedName>
</protein>
<name>A0ABP5GL47_9ACTN</name>
<feature type="compositionally biased region" description="Low complexity" evidence="1">
    <location>
        <begin position="39"/>
        <end position="56"/>
    </location>
</feature>
<comment type="caution">
    <text evidence="3">The sequence shown here is derived from an EMBL/GenBank/DDBJ whole genome shotgun (WGS) entry which is preliminary data.</text>
</comment>
<accession>A0ABP5GL47</accession>
<feature type="transmembrane region" description="Helical" evidence="2">
    <location>
        <begin position="154"/>
        <end position="175"/>
    </location>
</feature>
<evidence type="ECO:0000313" key="3">
    <source>
        <dbReference type="EMBL" id="GAA2047233.1"/>
    </source>
</evidence>
<feature type="compositionally biased region" description="Low complexity" evidence="1">
    <location>
        <begin position="64"/>
        <end position="102"/>
    </location>
</feature>